<keyword evidence="1" id="KW-1133">Transmembrane helix</keyword>
<evidence type="ECO:0000313" key="3">
    <source>
        <dbReference type="Proteomes" id="UP000178647"/>
    </source>
</evidence>
<organism evidence="2 3">
    <name type="scientific">Candidatus Nealsonbacteria bacterium RIFCSPLOWO2_01_FULL_43_32</name>
    <dbReference type="NCBI Taxonomy" id="1801672"/>
    <lineage>
        <taxon>Bacteria</taxon>
        <taxon>Candidatus Nealsoniibacteriota</taxon>
    </lineage>
</organism>
<accession>A0A1G2EEY9</accession>
<protein>
    <submittedName>
        <fullName evidence="2">Uncharacterized protein</fullName>
    </submittedName>
</protein>
<evidence type="ECO:0000256" key="1">
    <source>
        <dbReference type="SAM" id="Phobius"/>
    </source>
</evidence>
<feature type="transmembrane region" description="Helical" evidence="1">
    <location>
        <begin position="12"/>
        <end position="35"/>
    </location>
</feature>
<reference evidence="2 3" key="1">
    <citation type="journal article" date="2016" name="Nat. Commun.">
        <title>Thousands of microbial genomes shed light on interconnected biogeochemical processes in an aquifer system.</title>
        <authorList>
            <person name="Anantharaman K."/>
            <person name="Brown C.T."/>
            <person name="Hug L.A."/>
            <person name="Sharon I."/>
            <person name="Castelle C.J."/>
            <person name="Probst A.J."/>
            <person name="Thomas B.C."/>
            <person name="Singh A."/>
            <person name="Wilkins M.J."/>
            <person name="Karaoz U."/>
            <person name="Brodie E.L."/>
            <person name="Williams K.H."/>
            <person name="Hubbard S.S."/>
            <person name="Banfield J.F."/>
        </authorList>
    </citation>
    <scope>NUCLEOTIDE SEQUENCE [LARGE SCALE GENOMIC DNA]</scope>
</reference>
<keyword evidence="1" id="KW-0472">Membrane</keyword>
<dbReference type="AlphaFoldDB" id="A0A1G2EEY9"/>
<feature type="transmembrane region" description="Helical" evidence="1">
    <location>
        <begin position="41"/>
        <end position="62"/>
    </location>
</feature>
<evidence type="ECO:0000313" key="2">
    <source>
        <dbReference type="EMBL" id="OGZ24344.1"/>
    </source>
</evidence>
<dbReference type="STRING" id="1801672.A2896_01785"/>
<dbReference type="EMBL" id="MHMH01000013">
    <property type="protein sequence ID" value="OGZ24344.1"/>
    <property type="molecule type" value="Genomic_DNA"/>
</dbReference>
<name>A0A1G2EEY9_9BACT</name>
<keyword evidence="1" id="KW-0812">Transmembrane</keyword>
<sequence>MKEILKFVAGLAAWEAVVHFALESSGVLPITWFGLFTLTPAINTIQIIVPAIISVICVYYAWVKKN</sequence>
<proteinExistence type="predicted"/>
<dbReference type="Proteomes" id="UP000178647">
    <property type="component" value="Unassembled WGS sequence"/>
</dbReference>
<gene>
    <name evidence="2" type="ORF">A2896_01785</name>
</gene>
<comment type="caution">
    <text evidence="2">The sequence shown here is derived from an EMBL/GenBank/DDBJ whole genome shotgun (WGS) entry which is preliminary data.</text>
</comment>